<dbReference type="AlphaFoldDB" id="A0A3N4IVP5"/>
<dbReference type="Proteomes" id="UP000276215">
    <property type="component" value="Unassembled WGS sequence"/>
</dbReference>
<dbReference type="OrthoDB" id="5103739at2759"/>
<reference evidence="2 3" key="1">
    <citation type="journal article" date="2018" name="Nat. Ecol. Evol.">
        <title>Pezizomycetes genomes reveal the molecular basis of ectomycorrhizal truffle lifestyle.</title>
        <authorList>
            <person name="Murat C."/>
            <person name="Payen T."/>
            <person name="Noel B."/>
            <person name="Kuo A."/>
            <person name="Morin E."/>
            <person name="Chen J."/>
            <person name="Kohler A."/>
            <person name="Krizsan K."/>
            <person name="Balestrini R."/>
            <person name="Da Silva C."/>
            <person name="Montanini B."/>
            <person name="Hainaut M."/>
            <person name="Levati E."/>
            <person name="Barry K.W."/>
            <person name="Belfiori B."/>
            <person name="Cichocki N."/>
            <person name="Clum A."/>
            <person name="Dockter R.B."/>
            <person name="Fauchery L."/>
            <person name="Guy J."/>
            <person name="Iotti M."/>
            <person name="Le Tacon F."/>
            <person name="Lindquist E.A."/>
            <person name="Lipzen A."/>
            <person name="Malagnac F."/>
            <person name="Mello A."/>
            <person name="Molinier V."/>
            <person name="Miyauchi S."/>
            <person name="Poulain J."/>
            <person name="Riccioni C."/>
            <person name="Rubini A."/>
            <person name="Sitrit Y."/>
            <person name="Splivallo R."/>
            <person name="Traeger S."/>
            <person name="Wang M."/>
            <person name="Zifcakova L."/>
            <person name="Wipf D."/>
            <person name="Zambonelli A."/>
            <person name="Paolocci F."/>
            <person name="Nowrousian M."/>
            <person name="Ottonello S."/>
            <person name="Baldrian P."/>
            <person name="Spatafora J.W."/>
            <person name="Henrissat B."/>
            <person name="Nagy L.G."/>
            <person name="Aury J.M."/>
            <person name="Wincker P."/>
            <person name="Grigoriev I.V."/>
            <person name="Bonfante P."/>
            <person name="Martin F.M."/>
        </authorList>
    </citation>
    <scope>NUCLEOTIDE SEQUENCE [LARGE SCALE GENOMIC DNA]</scope>
    <source>
        <strain evidence="2 3">120613-1</strain>
    </source>
</reference>
<name>A0A3N4IVP5_9PEZI</name>
<gene>
    <name evidence="2" type="ORF">L873DRAFT_1726279</name>
</gene>
<accession>A0A3N4IVP5</accession>
<proteinExistence type="predicted"/>
<organism evidence="2 3">
    <name type="scientific">Choiromyces venosus 120613-1</name>
    <dbReference type="NCBI Taxonomy" id="1336337"/>
    <lineage>
        <taxon>Eukaryota</taxon>
        <taxon>Fungi</taxon>
        <taxon>Dikarya</taxon>
        <taxon>Ascomycota</taxon>
        <taxon>Pezizomycotina</taxon>
        <taxon>Pezizomycetes</taxon>
        <taxon>Pezizales</taxon>
        <taxon>Tuberaceae</taxon>
        <taxon>Choiromyces</taxon>
    </lineage>
</organism>
<feature type="non-terminal residue" evidence="2">
    <location>
        <position position="1"/>
    </location>
</feature>
<evidence type="ECO:0000313" key="3">
    <source>
        <dbReference type="Proteomes" id="UP000276215"/>
    </source>
</evidence>
<evidence type="ECO:0000259" key="1">
    <source>
        <dbReference type="Pfam" id="PF03184"/>
    </source>
</evidence>
<feature type="domain" description="DDE-1" evidence="1">
    <location>
        <begin position="23"/>
        <end position="76"/>
    </location>
</feature>
<keyword evidence="3" id="KW-1185">Reference proteome</keyword>
<sequence length="94" mass="10975">LECISDFNYFSSVRQTGPYYQPLLDGHGSHDTRKFLSFCDEKKIIPFCLLQHTIHLLQTLEIVVFKPPKHYYAEDLDYAITYIQAAQIFIKSNS</sequence>
<dbReference type="EMBL" id="ML121181">
    <property type="protein sequence ID" value="RPA88381.1"/>
    <property type="molecule type" value="Genomic_DNA"/>
</dbReference>
<dbReference type="Pfam" id="PF03184">
    <property type="entry name" value="DDE_1"/>
    <property type="match status" value="1"/>
</dbReference>
<dbReference type="InterPro" id="IPR004875">
    <property type="entry name" value="DDE_SF_endonuclease_dom"/>
</dbReference>
<protein>
    <recommendedName>
        <fullName evidence="1">DDE-1 domain-containing protein</fullName>
    </recommendedName>
</protein>
<evidence type="ECO:0000313" key="2">
    <source>
        <dbReference type="EMBL" id="RPA88381.1"/>
    </source>
</evidence>
<dbReference type="GO" id="GO:0003676">
    <property type="term" value="F:nucleic acid binding"/>
    <property type="evidence" value="ECO:0007669"/>
    <property type="project" value="InterPro"/>
</dbReference>